<dbReference type="GO" id="GO:0090158">
    <property type="term" value="P:endoplasmic reticulum membrane organization"/>
    <property type="evidence" value="ECO:0007669"/>
    <property type="project" value="TreeGrafter"/>
</dbReference>
<dbReference type="Pfam" id="PF00635">
    <property type="entry name" value="Motile_Sperm"/>
    <property type="match status" value="1"/>
</dbReference>
<feature type="transmembrane region" description="Helical" evidence="4">
    <location>
        <begin position="58"/>
        <end position="76"/>
    </location>
</feature>
<keyword evidence="2" id="KW-0175">Coiled coil</keyword>
<name>A0AA39SZ30_ACESA</name>
<dbReference type="InterPro" id="IPR008962">
    <property type="entry name" value="PapD-like_sf"/>
</dbReference>
<accession>A0AA39SZ30</accession>
<dbReference type="AlphaFoldDB" id="A0AA39SZ30"/>
<sequence length="398" mass="45310">MPKTQIGRRIGRRVGRRRCEATANDVERCLCSLPFSVCSERERSDGEQQQITNHNSNLLRLISLSALTVTFFLFSTRSKYRVMAKQLLEIHPLELNFTFEVKKQSECTIQLGNKSDEYVAFKVKTTSPKKYCVRPNIGIIKPKATYDFTVIMQAQKEAPLDLLCKDKFLIQCTVVPFGTTDKDISSEMFAKDKETGKYVEEKKLRVVLISPPQSPVLLPRNEELKQDSSNETLLQRDRALSGLENVPPGDSLADDVVVIETAKDTYELRAAKEVQDFETSKDTDELSTTAKDVQTRPAEDVEELQPAKDSMELKLAKDYEELKLKLNAMESQLREAERSITKLTEEKSLTTREKDSLKLELELLRRKNIVRKIQAGFPLLYVCMVAIISLVLGYLSRS</sequence>
<evidence type="ECO:0000256" key="2">
    <source>
        <dbReference type="SAM" id="Coils"/>
    </source>
</evidence>
<dbReference type="GO" id="GO:0061817">
    <property type="term" value="P:endoplasmic reticulum-plasma membrane tethering"/>
    <property type="evidence" value="ECO:0007669"/>
    <property type="project" value="TreeGrafter"/>
</dbReference>
<comment type="similarity">
    <text evidence="1">Belongs to the VAMP-associated protein (VAP) (TC 9.B.17) family.</text>
</comment>
<dbReference type="Gene3D" id="2.60.40.10">
    <property type="entry name" value="Immunoglobulins"/>
    <property type="match status" value="1"/>
</dbReference>
<evidence type="ECO:0000313" key="7">
    <source>
        <dbReference type="Proteomes" id="UP001168877"/>
    </source>
</evidence>
<dbReference type="SUPFAM" id="SSF49354">
    <property type="entry name" value="PapD-like"/>
    <property type="match status" value="1"/>
</dbReference>
<evidence type="ECO:0000259" key="5">
    <source>
        <dbReference type="PROSITE" id="PS50202"/>
    </source>
</evidence>
<feature type="region of interest" description="Disordered" evidence="3">
    <location>
        <begin position="277"/>
        <end position="298"/>
    </location>
</feature>
<dbReference type="PANTHER" id="PTHR10809:SF148">
    <property type="entry name" value="OS01G0936800 PROTEIN"/>
    <property type="match status" value="1"/>
</dbReference>
<dbReference type="InterPro" id="IPR000535">
    <property type="entry name" value="MSP_dom"/>
</dbReference>
<dbReference type="GO" id="GO:0005789">
    <property type="term" value="C:endoplasmic reticulum membrane"/>
    <property type="evidence" value="ECO:0007669"/>
    <property type="project" value="InterPro"/>
</dbReference>
<organism evidence="6 7">
    <name type="scientific">Acer saccharum</name>
    <name type="common">Sugar maple</name>
    <dbReference type="NCBI Taxonomy" id="4024"/>
    <lineage>
        <taxon>Eukaryota</taxon>
        <taxon>Viridiplantae</taxon>
        <taxon>Streptophyta</taxon>
        <taxon>Embryophyta</taxon>
        <taxon>Tracheophyta</taxon>
        <taxon>Spermatophyta</taxon>
        <taxon>Magnoliopsida</taxon>
        <taxon>eudicotyledons</taxon>
        <taxon>Gunneridae</taxon>
        <taxon>Pentapetalae</taxon>
        <taxon>rosids</taxon>
        <taxon>malvids</taxon>
        <taxon>Sapindales</taxon>
        <taxon>Sapindaceae</taxon>
        <taxon>Hippocastanoideae</taxon>
        <taxon>Acereae</taxon>
        <taxon>Acer</taxon>
    </lineage>
</organism>
<dbReference type="InterPro" id="IPR013783">
    <property type="entry name" value="Ig-like_fold"/>
</dbReference>
<keyword evidence="4" id="KW-1133">Transmembrane helix</keyword>
<proteinExistence type="inferred from homology"/>
<dbReference type="FunFam" id="2.60.40.10:FF:000813">
    <property type="entry name" value="Vesicle-associated protein 1-1"/>
    <property type="match status" value="1"/>
</dbReference>
<reference evidence="6" key="1">
    <citation type="journal article" date="2022" name="Plant J.">
        <title>Strategies of tolerance reflected in two North American maple genomes.</title>
        <authorList>
            <person name="McEvoy S.L."/>
            <person name="Sezen U.U."/>
            <person name="Trouern-Trend A."/>
            <person name="McMahon S.M."/>
            <person name="Schaberg P.G."/>
            <person name="Yang J."/>
            <person name="Wegrzyn J.L."/>
            <person name="Swenson N.G."/>
        </authorList>
    </citation>
    <scope>NUCLEOTIDE SEQUENCE</scope>
    <source>
        <strain evidence="6">NS2018</strain>
    </source>
</reference>
<protein>
    <recommendedName>
        <fullName evidence="5">MSP domain-containing protein</fullName>
    </recommendedName>
</protein>
<evidence type="ECO:0000313" key="6">
    <source>
        <dbReference type="EMBL" id="KAK0607891.1"/>
    </source>
</evidence>
<dbReference type="PROSITE" id="PS50202">
    <property type="entry name" value="MSP"/>
    <property type="match status" value="1"/>
</dbReference>
<reference evidence="6" key="2">
    <citation type="submission" date="2023-06" db="EMBL/GenBank/DDBJ databases">
        <authorList>
            <person name="Swenson N.G."/>
            <person name="Wegrzyn J.L."/>
            <person name="Mcevoy S.L."/>
        </authorList>
    </citation>
    <scope>NUCLEOTIDE SEQUENCE</scope>
    <source>
        <strain evidence="6">NS2018</strain>
        <tissue evidence="6">Leaf</tissue>
    </source>
</reference>
<keyword evidence="4" id="KW-0472">Membrane</keyword>
<keyword evidence="7" id="KW-1185">Reference proteome</keyword>
<evidence type="ECO:0000256" key="4">
    <source>
        <dbReference type="SAM" id="Phobius"/>
    </source>
</evidence>
<keyword evidence="4" id="KW-0812">Transmembrane</keyword>
<gene>
    <name evidence="6" type="ORF">LWI29_022134</name>
</gene>
<feature type="coiled-coil region" evidence="2">
    <location>
        <begin position="312"/>
        <end position="367"/>
    </location>
</feature>
<dbReference type="InterPro" id="IPR016763">
    <property type="entry name" value="VAP"/>
</dbReference>
<comment type="caution">
    <text evidence="6">The sequence shown here is derived from an EMBL/GenBank/DDBJ whole genome shotgun (WGS) entry which is preliminary data.</text>
</comment>
<dbReference type="GO" id="GO:0005886">
    <property type="term" value="C:plasma membrane"/>
    <property type="evidence" value="ECO:0007669"/>
    <property type="project" value="TreeGrafter"/>
</dbReference>
<evidence type="ECO:0000256" key="1">
    <source>
        <dbReference type="ARBA" id="ARBA00008932"/>
    </source>
</evidence>
<dbReference type="PANTHER" id="PTHR10809">
    <property type="entry name" value="VESICLE-ASSOCIATED MEMBRANE PROTEIN-ASSOCIATED PROTEIN"/>
    <property type="match status" value="1"/>
</dbReference>
<dbReference type="EMBL" id="JAUESC010000001">
    <property type="protein sequence ID" value="KAK0607891.1"/>
    <property type="molecule type" value="Genomic_DNA"/>
</dbReference>
<dbReference type="Proteomes" id="UP001168877">
    <property type="component" value="Unassembled WGS sequence"/>
</dbReference>
<evidence type="ECO:0000256" key="3">
    <source>
        <dbReference type="SAM" id="MobiDB-lite"/>
    </source>
</evidence>
<feature type="domain" description="MSP" evidence="5">
    <location>
        <begin position="87"/>
        <end position="209"/>
    </location>
</feature>
<feature type="transmembrane region" description="Helical" evidence="4">
    <location>
        <begin position="375"/>
        <end position="395"/>
    </location>
</feature>